<accession>A0A437QME8</accession>
<comment type="caution">
    <text evidence="8">The sequence shown here is derived from an EMBL/GenBank/DDBJ whole genome shotgun (WGS) entry which is preliminary data.</text>
</comment>
<evidence type="ECO:0000256" key="1">
    <source>
        <dbReference type="ARBA" id="ARBA00022490"/>
    </source>
</evidence>
<evidence type="ECO:0000256" key="3">
    <source>
        <dbReference type="ARBA" id="ARBA00022603"/>
    </source>
</evidence>
<dbReference type="NCBIfam" id="NF008725">
    <property type="entry name" value="PRK11727.1"/>
    <property type="match status" value="1"/>
</dbReference>
<proteinExistence type="inferred from homology"/>
<evidence type="ECO:0000313" key="8">
    <source>
        <dbReference type="EMBL" id="RVU35708.1"/>
    </source>
</evidence>
<dbReference type="PANTHER" id="PTHR13393:SF0">
    <property type="entry name" value="RNA N6-ADENOSINE-METHYLTRANSFERASE METTL16"/>
    <property type="match status" value="1"/>
</dbReference>
<dbReference type="SUPFAM" id="SSF53335">
    <property type="entry name" value="S-adenosyl-L-methionine-dependent methyltransferases"/>
    <property type="match status" value="1"/>
</dbReference>
<reference evidence="8 9" key="1">
    <citation type="submission" date="2019-01" db="EMBL/GenBank/DDBJ databases">
        <authorList>
            <person name="Chen W.-M."/>
        </authorList>
    </citation>
    <scope>NUCLEOTIDE SEQUENCE [LARGE SCALE GENOMIC DNA]</scope>
    <source>
        <strain evidence="8 9">KYPC3</strain>
    </source>
</reference>
<dbReference type="InterPro" id="IPR016909">
    <property type="entry name" value="rRNA_lsu_MeTfrase_F"/>
</dbReference>
<keyword evidence="2 6" id="KW-0698">rRNA processing</keyword>
<keyword evidence="3 6" id="KW-0489">Methyltransferase</keyword>
<dbReference type="GO" id="GO:0052907">
    <property type="term" value="F:23S rRNA (adenine(1618)-N(6))-methyltransferase activity"/>
    <property type="evidence" value="ECO:0007669"/>
    <property type="project" value="UniProtKB-EC"/>
</dbReference>
<name>A0A437QME8_9GAMM</name>
<comment type="similarity">
    <text evidence="6">Belongs to the methyltransferase superfamily. METTL16/RlmF family.</text>
</comment>
<keyword evidence="5 6" id="KW-0949">S-adenosyl-L-methionine</keyword>
<gene>
    <name evidence="6 8" type="primary">rlmF</name>
    <name evidence="8" type="ORF">EOE67_12845</name>
</gene>
<dbReference type="AlphaFoldDB" id="A0A437QME8"/>
<feature type="compositionally biased region" description="Low complexity" evidence="7">
    <location>
        <begin position="9"/>
        <end position="25"/>
    </location>
</feature>
<keyword evidence="1 6" id="KW-0963">Cytoplasm</keyword>
<dbReference type="PANTHER" id="PTHR13393">
    <property type="entry name" value="SAM-DEPENDENT METHYLTRANSFERASE"/>
    <property type="match status" value="1"/>
</dbReference>
<keyword evidence="4 6" id="KW-0808">Transferase</keyword>
<dbReference type="Proteomes" id="UP000283077">
    <property type="component" value="Unassembled WGS sequence"/>
</dbReference>
<evidence type="ECO:0000256" key="5">
    <source>
        <dbReference type="ARBA" id="ARBA00022691"/>
    </source>
</evidence>
<comment type="catalytic activity">
    <reaction evidence="6">
        <text>adenosine(1618) in 23S rRNA + S-adenosyl-L-methionine = N(6)-methyladenosine(1618) in 23S rRNA + S-adenosyl-L-homocysteine + H(+)</text>
        <dbReference type="Rhea" id="RHEA:16497"/>
        <dbReference type="Rhea" id="RHEA-COMP:10229"/>
        <dbReference type="Rhea" id="RHEA-COMP:10231"/>
        <dbReference type="ChEBI" id="CHEBI:15378"/>
        <dbReference type="ChEBI" id="CHEBI:57856"/>
        <dbReference type="ChEBI" id="CHEBI:59789"/>
        <dbReference type="ChEBI" id="CHEBI:74411"/>
        <dbReference type="ChEBI" id="CHEBI:74449"/>
        <dbReference type="EC" id="2.1.1.181"/>
    </reaction>
</comment>
<dbReference type="Gene3D" id="3.40.50.150">
    <property type="entry name" value="Vaccinia Virus protein VP39"/>
    <property type="match status" value="1"/>
</dbReference>
<dbReference type="GO" id="GO:0005737">
    <property type="term" value="C:cytoplasm"/>
    <property type="evidence" value="ECO:0007669"/>
    <property type="project" value="UniProtKB-SubCell"/>
</dbReference>
<evidence type="ECO:0000256" key="2">
    <source>
        <dbReference type="ARBA" id="ARBA00022552"/>
    </source>
</evidence>
<dbReference type="InterPro" id="IPR010286">
    <property type="entry name" value="METTL16/RlmF"/>
</dbReference>
<dbReference type="PIRSF" id="PIRSF029038">
    <property type="entry name" value="Mtase_YbiN_prd"/>
    <property type="match status" value="1"/>
</dbReference>
<dbReference type="EC" id="2.1.1.181" evidence="6"/>
<dbReference type="RefSeq" id="WP_127699501.1">
    <property type="nucleotide sequence ID" value="NZ_SACS01000013.1"/>
</dbReference>
<evidence type="ECO:0000256" key="7">
    <source>
        <dbReference type="SAM" id="MobiDB-lite"/>
    </source>
</evidence>
<evidence type="ECO:0000256" key="6">
    <source>
        <dbReference type="HAMAP-Rule" id="MF_01848"/>
    </source>
</evidence>
<comment type="subcellular location">
    <subcellularLocation>
        <location evidence="6">Cytoplasm</location>
    </subcellularLocation>
</comment>
<dbReference type="GO" id="GO:0070475">
    <property type="term" value="P:rRNA base methylation"/>
    <property type="evidence" value="ECO:0007669"/>
    <property type="project" value="TreeGrafter"/>
</dbReference>
<dbReference type="Pfam" id="PF05971">
    <property type="entry name" value="Methyltransf_10"/>
    <property type="match status" value="1"/>
</dbReference>
<protein>
    <recommendedName>
        <fullName evidence="6">Ribosomal RNA large subunit methyltransferase F</fullName>
        <ecNumber evidence="6">2.1.1.181</ecNumber>
    </recommendedName>
    <alternativeName>
        <fullName evidence="6">23S rRNA mA1618 methyltransferase</fullName>
    </alternativeName>
    <alternativeName>
        <fullName evidence="6">rRNA adenine N-6-methyltransferase</fullName>
    </alternativeName>
</protein>
<dbReference type="HAMAP" id="MF_01848">
    <property type="entry name" value="23SrRNA_methyltr_F"/>
    <property type="match status" value="1"/>
</dbReference>
<comment type="function">
    <text evidence="6">Specifically methylates the adenine in position 1618 of 23S rRNA.</text>
</comment>
<evidence type="ECO:0000313" key="9">
    <source>
        <dbReference type="Proteomes" id="UP000283077"/>
    </source>
</evidence>
<feature type="region of interest" description="Disordered" evidence="7">
    <location>
        <begin position="1"/>
        <end position="31"/>
    </location>
</feature>
<dbReference type="EMBL" id="SACS01000013">
    <property type="protein sequence ID" value="RVU35708.1"/>
    <property type="molecule type" value="Genomic_DNA"/>
</dbReference>
<keyword evidence="9" id="KW-1185">Reference proteome</keyword>
<evidence type="ECO:0000256" key="4">
    <source>
        <dbReference type="ARBA" id="ARBA00022679"/>
    </source>
</evidence>
<dbReference type="OrthoDB" id="1115728at2"/>
<dbReference type="InterPro" id="IPR029063">
    <property type="entry name" value="SAM-dependent_MTases_sf"/>
</dbReference>
<sequence>MKTPKGRSQHAASSAKATADQASSSNNSLHPANPHLAGYDMAALVLSYPALAALLVTTPRGDQSIDFADPIAVKTLNQALLAHHYQLPLWDLPEGYLCPPVPGRLDYLLYLADLLKNSHQGKAPKKSQLKLLDVGCGANLIYSLLAARHFGWQVLASDIDQGALQHGAKLLAQHQLGGRIELRQQASSLDIFDHLLNAGEYIDVTLCNPPFHSSAAEAAAGSLRKRENLGLASDAAELNFSGLSHELWCDGGELKFIQRMMQQSVAVGHQVYWFSSLVSKKEHLAPLQAMLKKLSVTGQQVVEMAQGNKQSRFIAWTFLTPAQQTLWRQHRW</sequence>
<dbReference type="CDD" id="cd02440">
    <property type="entry name" value="AdoMet_MTases"/>
    <property type="match status" value="1"/>
</dbReference>
<organism evidence="8 9">
    <name type="scientific">Rheinheimera riviphila</name>
    <dbReference type="NCBI Taxonomy" id="1834037"/>
    <lineage>
        <taxon>Bacteria</taxon>
        <taxon>Pseudomonadati</taxon>
        <taxon>Pseudomonadota</taxon>
        <taxon>Gammaproteobacteria</taxon>
        <taxon>Chromatiales</taxon>
        <taxon>Chromatiaceae</taxon>
        <taxon>Rheinheimera</taxon>
    </lineage>
</organism>